<feature type="chain" id="PRO_5007872965" evidence="1">
    <location>
        <begin position="27"/>
        <end position="266"/>
    </location>
</feature>
<keyword evidence="3" id="KW-1185">Reference proteome</keyword>
<dbReference type="AlphaFoldDB" id="A0A166EU69"/>
<organism evidence="2 3">
    <name type="scientific">Athelia psychrophila</name>
    <dbReference type="NCBI Taxonomy" id="1759441"/>
    <lineage>
        <taxon>Eukaryota</taxon>
        <taxon>Fungi</taxon>
        <taxon>Dikarya</taxon>
        <taxon>Basidiomycota</taxon>
        <taxon>Agaricomycotina</taxon>
        <taxon>Agaricomycetes</taxon>
        <taxon>Agaricomycetidae</taxon>
        <taxon>Atheliales</taxon>
        <taxon>Atheliaceae</taxon>
        <taxon>Athelia</taxon>
    </lineage>
</organism>
<dbReference type="InterPro" id="IPR038213">
    <property type="entry name" value="IFI6/IFI27-like_sf"/>
</dbReference>
<evidence type="ECO:0000313" key="3">
    <source>
        <dbReference type="Proteomes" id="UP000076532"/>
    </source>
</evidence>
<feature type="signal peptide" evidence="1">
    <location>
        <begin position="1"/>
        <end position="26"/>
    </location>
</feature>
<sequence length="266" mass="28757">MHFPTGILGWLIALFSVLLLVIDVDAHNLALGPSKNTGHSEDIASNFWERAASMGVAVQKYAEQALDDATVTYASAASRIEDVELSMTHLIERTEAMKASIVEQHGKSVDDLYDLLAAEMGKIAQEIKEAFPPPDHAENHAERQLVMANILTKVNAGVIRAVVAAGIPEDEAKVHFEAMEPHILNILVTTGDLLEQHPTLALALLFSVVDMVVPQSWILRPIFGLFGFGPAGTLKGSIAAWAQSRFFGAYIPAGSWFSKLQSASMG</sequence>
<dbReference type="Gene3D" id="6.10.110.10">
    <property type="match status" value="1"/>
</dbReference>
<dbReference type="OrthoDB" id="440424at2759"/>
<gene>
    <name evidence="2" type="ORF">FIBSPDRAFT_866352</name>
</gene>
<evidence type="ECO:0000256" key="1">
    <source>
        <dbReference type="SAM" id="SignalP"/>
    </source>
</evidence>
<name>A0A166EU69_9AGAM</name>
<reference evidence="2 3" key="1">
    <citation type="journal article" date="2016" name="Mol. Biol. Evol.">
        <title>Comparative Genomics of Early-Diverging Mushroom-Forming Fungi Provides Insights into the Origins of Lignocellulose Decay Capabilities.</title>
        <authorList>
            <person name="Nagy L.G."/>
            <person name="Riley R."/>
            <person name="Tritt A."/>
            <person name="Adam C."/>
            <person name="Daum C."/>
            <person name="Floudas D."/>
            <person name="Sun H."/>
            <person name="Yadav J.S."/>
            <person name="Pangilinan J."/>
            <person name="Larsson K.H."/>
            <person name="Matsuura K."/>
            <person name="Barry K."/>
            <person name="Labutti K."/>
            <person name="Kuo R."/>
            <person name="Ohm R.A."/>
            <person name="Bhattacharya S.S."/>
            <person name="Shirouzu T."/>
            <person name="Yoshinaga Y."/>
            <person name="Martin F.M."/>
            <person name="Grigoriev I.V."/>
            <person name="Hibbett D.S."/>
        </authorList>
    </citation>
    <scope>NUCLEOTIDE SEQUENCE [LARGE SCALE GENOMIC DNA]</scope>
    <source>
        <strain evidence="2 3">CBS 109695</strain>
    </source>
</reference>
<protein>
    <submittedName>
        <fullName evidence="2">Uncharacterized protein</fullName>
    </submittedName>
</protein>
<proteinExistence type="predicted"/>
<accession>A0A166EU69</accession>
<dbReference type="EMBL" id="KV417597">
    <property type="protein sequence ID" value="KZP16112.1"/>
    <property type="molecule type" value="Genomic_DNA"/>
</dbReference>
<evidence type="ECO:0000313" key="2">
    <source>
        <dbReference type="EMBL" id="KZP16112.1"/>
    </source>
</evidence>
<keyword evidence="1" id="KW-0732">Signal</keyword>
<dbReference type="Proteomes" id="UP000076532">
    <property type="component" value="Unassembled WGS sequence"/>
</dbReference>